<name>A0A346LU70_SUFV1</name>
<dbReference type="EMBL" id="MH447526">
    <property type="protein sequence ID" value="AXQ00113.1"/>
    <property type="molecule type" value="Genomic_DNA"/>
</dbReference>
<evidence type="ECO:0000313" key="2">
    <source>
        <dbReference type="Proteomes" id="UP000263690"/>
    </source>
</evidence>
<accession>A0A346LU70</accession>
<keyword evidence="2" id="KW-1185">Reference proteome</keyword>
<organism evidence="1">
    <name type="scientific">Sulfolobus filamentous virus 1</name>
    <name type="common">SFV1</name>
    <name type="synonym">Sulfolobus virus SFV-1</name>
    <dbReference type="NCBI Taxonomy" id="2304198"/>
    <lineage>
        <taxon>Viruses</taxon>
        <taxon>Adnaviria</taxon>
        <taxon>Zilligvirae</taxon>
        <taxon>Taleaviricota</taxon>
        <taxon>Tokiviricetes</taxon>
        <taxon>Ligamenvirales</taxon>
        <taxon>Lipothrixviridae</taxon>
        <taxon>Alphalipothrixvirus</taxon>
        <taxon>Alphalipothrixvirus beppuense</taxon>
    </lineage>
</organism>
<dbReference type="Proteomes" id="UP000263690">
    <property type="component" value="Segment"/>
</dbReference>
<reference evidence="1" key="1">
    <citation type="journal article" date="2018" name="Nat. Commun.">
        <title>Structural conservation in a membrane-enveloped filamentous virus infecting a hyperthermophilic acidophile.</title>
        <authorList>
            <person name="Liu Y."/>
            <person name="Osinski T."/>
            <person name="Wang F."/>
            <person name="Krupovic M."/>
            <person name="Schouten S."/>
            <person name="Kasson P."/>
            <person name="Prangishvili D."/>
            <person name="Egelman E.H."/>
        </authorList>
    </citation>
    <scope>NUCLEOTIDE SEQUENCE [LARGE SCALE GENOMIC DNA]</scope>
    <source>
        <strain evidence="1">S48</strain>
    </source>
</reference>
<protein>
    <submittedName>
        <fullName evidence="1">Uncharacterized protein</fullName>
    </submittedName>
</protein>
<gene>
    <name evidence="1" type="ORF">SFV1gp31</name>
</gene>
<evidence type="ECO:0000313" key="1">
    <source>
        <dbReference type="EMBL" id="AXQ00113.1"/>
    </source>
</evidence>
<sequence length="134" mass="15593">MYFNGDIVEGILRVGTATRVNGELLTRPLLLFGKFVLYGSFITREVERETLEGKTTTVNEIIPINGIIFSKFIQYIFVLSYITDPDTGLTYAYMVLLTQRTLNKLINYYKFWDIVIPNIDQELYEYTIEIGELR</sequence>
<proteinExistence type="predicted"/>
<organismHost>
    <name type="scientific">Saccharolobus shibatae</name>
    <dbReference type="NCBI Taxonomy" id="2286"/>
</organismHost>